<dbReference type="PATRIC" id="fig|226185.9.peg.2241"/>
<dbReference type="Gene3D" id="3.40.630.30">
    <property type="match status" value="1"/>
</dbReference>
<evidence type="ECO:0000313" key="4">
    <source>
        <dbReference type="EMBL" id="AAO82120.1"/>
    </source>
</evidence>
<reference evidence="4 5" key="1">
    <citation type="journal article" date="2003" name="Science">
        <title>Role of mobile DNA in the evolution of vancomycin-resistant Enterococcus faecalis.</title>
        <authorList>
            <person name="Paulsen I."/>
            <person name="Banerjei L."/>
            <person name="Myers G.S.A."/>
            <person name="Nelson K.E."/>
            <person name="Seshadri R."/>
            <person name="Read T.D."/>
            <person name="Fouts D.E."/>
            <person name="Eisen J.A."/>
            <person name="Gill S.R."/>
            <person name="Heidelberg J.F."/>
            <person name="Tettelin H."/>
            <person name="Dodson R.J."/>
            <person name="Umayam L."/>
            <person name="Brinkac L."/>
            <person name="Beanan M."/>
            <person name="Daugherty S."/>
            <person name="DeBoy R.T."/>
            <person name="Durkin S."/>
            <person name="Kolonay J."/>
            <person name="Madupu R."/>
            <person name="Nelson W."/>
            <person name="Vamathevan J."/>
            <person name="Tran B."/>
            <person name="Upton J."/>
            <person name="Hansen T."/>
            <person name="Shetty J."/>
            <person name="Khouri H."/>
            <person name="Utterback T."/>
            <person name="Radune D."/>
            <person name="Ketchum K.A."/>
            <person name="Dougherty B.A."/>
            <person name="Fraser C.M."/>
        </authorList>
    </citation>
    <scope>NUCLEOTIDE SEQUENCE [LARGE SCALE GENOMIC DNA]</scope>
    <source>
        <strain evidence="5">ATCC 700802 / V583</strain>
    </source>
</reference>
<dbReference type="EMBL" id="AE016830">
    <property type="protein sequence ID" value="AAO82120.1"/>
    <property type="molecule type" value="Genomic_DNA"/>
</dbReference>
<sequence>MLTIKKTTQLTEKELETIMAIWLQTNLEAHPFVAPTYWQENKAFVRAALPKATLILAEEEGQIIGFLGLMDNYIAGIFIKKAFQGKGIGQKLLQVAKEEQDVLSLAVYRENQAAYAFYQKQGFVQQKRTIDETGNEECHLVWQAQVGATFLVLRLAIFLKISYTVKGVIFTYEIHILFHLRSGATTVVLQGVDEKKRKIKTKLEETQHGSNFYETITRSRRTLWSPNSSLEPKNEEIYLHRKKRYLHH</sequence>
<dbReference type="InterPro" id="IPR016181">
    <property type="entry name" value="Acyl_CoA_acyltransferase"/>
</dbReference>
<dbReference type="GO" id="GO:0016747">
    <property type="term" value="F:acyltransferase activity, transferring groups other than amino-acyl groups"/>
    <property type="evidence" value="ECO:0007669"/>
    <property type="project" value="InterPro"/>
</dbReference>
<dbReference type="CDD" id="cd04301">
    <property type="entry name" value="NAT_SF"/>
    <property type="match status" value="1"/>
</dbReference>
<evidence type="ECO:0000259" key="3">
    <source>
        <dbReference type="PROSITE" id="PS51186"/>
    </source>
</evidence>
<keyword evidence="5" id="KW-1185">Reference proteome</keyword>
<dbReference type="PANTHER" id="PTHR43800:SF1">
    <property type="entry name" value="PEPTIDYL-LYSINE N-ACETYLTRANSFERASE YJAB"/>
    <property type="match status" value="1"/>
</dbReference>
<protein>
    <submittedName>
        <fullName evidence="4">Acetyltransferase, GNAT family</fullName>
    </submittedName>
</protein>
<dbReference type="Pfam" id="PF13508">
    <property type="entry name" value="Acetyltransf_7"/>
    <property type="match status" value="1"/>
</dbReference>
<keyword evidence="2" id="KW-0012">Acyltransferase</keyword>
<dbReference type="Proteomes" id="UP000001415">
    <property type="component" value="Chromosome"/>
</dbReference>
<dbReference type="KEGG" id="efa:EF2399"/>
<evidence type="ECO:0000256" key="2">
    <source>
        <dbReference type="ARBA" id="ARBA00023315"/>
    </source>
</evidence>
<gene>
    <name evidence="4" type="ordered locus">EF_2399</name>
</gene>
<dbReference type="eggNOG" id="COG0456">
    <property type="taxonomic scope" value="Bacteria"/>
</dbReference>
<dbReference type="EnsemblBacteria" id="AAO82120">
    <property type="protein sequence ID" value="AAO82120"/>
    <property type="gene ID" value="EF_2399"/>
</dbReference>
<evidence type="ECO:0000256" key="1">
    <source>
        <dbReference type="ARBA" id="ARBA00022679"/>
    </source>
</evidence>
<dbReference type="AlphaFoldDB" id="Q831U8"/>
<dbReference type="HOGENOM" id="CLU_1118817_0_0_9"/>
<dbReference type="InterPro" id="IPR000182">
    <property type="entry name" value="GNAT_dom"/>
</dbReference>
<name>Q831U8_ENTFA</name>
<dbReference type="SUPFAM" id="SSF55729">
    <property type="entry name" value="Acyl-CoA N-acyltransferases (Nat)"/>
    <property type="match status" value="1"/>
</dbReference>
<organism evidence="4 5">
    <name type="scientific">Enterococcus faecalis (strain ATCC 700802 / V583)</name>
    <dbReference type="NCBI Taxonomy" id="226185"/>
    <lineage>
        <taxon>Bacteria</taxon>
        <taxon>Bacillati</taxon>
        <taxon>Bacillota</taxon>
        <taxon>Bacilli</taxon>
        <taxon>Lactobacillales</taxon>
        <taxon>Enterococcaceae</taxon>
        <taxon>Enterococcus</taxon>
    </lineage>
</organism>
<accession>Q831U8</accession>
<dbReference type="PROSITE" id="PS51186">
    <property type="entry name" value="GNAT"/>
    <property type="match status" value="1"/>
</dbReference>
<feature type="domain" description="N-acetyltransferase" evidence="3">
    <location>
        <begin position="5"/>
        <end position="147"/>
    </location>
</feature>
<proteinExistence type="predicted"/>
<evidence type="ECO:0000313" key="5">
    <source>
        <dbReference type="Proteomes" id="UP000001415"/>
    </source>
</evidence>
<keyword evidence="1" id="KW-0808">Transferase</keyword>
<dbReference type="STRING" id="226185.EF_2399"/>
<dbReference type="PANTHER" id="PTHR43800">
    <property type="entry name" value="PEPTIDYL-LYSINE N-ACETYLTRANSFERASE YJAB"/>
    <property type="match status" value="1"/>
</dbReference>